<dbReference type="EMBL" id="MLBF01000045">
    <property type="protein sequence ID" value="OLN28237.1"/>
    <property type="molecule type" value="Genomic_DNA"/>
</dbReference>
<comment type="caution">
    <text evidence="1">The sequence shown here is derived from an EMBL/GenBank/DDBJ whole genome shotgun (WGS) entry which is preliminary data.</text>
</comment>
<reference evidence="1 2" key="1">
    <citation type="submission" date="2016-09" db="EMBL/GenBank/DDBJ databases">
        <title>Complete genome of Desulfosporosinus sp. OL.</title>
        <authorList>
            <person name="Mardanov A."/>
            <person name="Beletsky A."/>
            <person name="Panova A."/>
            <person name="Karnachuk O."/>
            <person name="Ravin N."/>
        </authorList>
    </citation>
    <scope>NUCLEOTIDE SEQUENCE [LARGE SCALE GENOMIC DNA]</scope>
    <source>
        <strain evidence="1 2">OL</strain>
    </source>
</reference>
<organism evidence="1 2">
    <name type="scientific">Desulfosporosinus metallidurans</name>
    <dbReference type="NCBI Taxonomy" id="1888891"/>
    <lineage>
        <taxon>Bacteria</taxon>
        <taxon>Bacillati</taxon>
        <taxon>Bacillota</taxon>
        <taxon>Clostridia</taxon>
        <taxon>Eubacteriales</taxon>
        <taxon>Desulfitobacteriaceae</taxon>
        <taxon>Desulfosporosinus</taxon>
    </lineage>
</organism>
<dbReference type="AlphaFoldDB" id="A0A1Q8QLK7"/>
<proteinExistence type="predicted"/>
<sequence>MGEELQEYLANESIEELADLVEVVYAILDHKKVSSQEFEVTREQKVKERGAFKKKLLLKEVIDN</sequence>
<name>A0A1Q8QLK7_9FIRM</name>
<protein>
    <recommendedName>
        <fullName evidence="3">Phosphoribosyl-ATP pyrophosphohydrolase</fullName>
    </recommendedName>
</protein>
<accession>A0A1Q8QLK7</accession>
<dbReference type="STRING" id="1888891.DSOL_4135"/>
<gene>
    <name evidence="1" type="ORF">DSOL_4135</name>
</gene>
<keyword evidence="2" id="KW-1185">Reference proteome</keyword>
<evidence type="ECO:0000313" key="1">
    <source>
        <dbReference type="EMBL" id="OLN28237.1"/>
    </source>
</evidence>
<evidence type="ECO:0000313" key="2">
    <source>
        <dbReference type="Proteomes" id="UP000186102"/>
    </source>
</evidence>
<dbReference type="Proteomes" id="UP000186102">
    <property type="component" value="Unassembled WGS sequence"/>
</dbReference>
<dbReference type="RefSeq" id="WP_235838911.1">
    <property type="nucleotide sequence ID" value="NZ_MLBF01000045.1"/>
</dbReference>
<evidence type="ECO:0008006" key="3">
    <source>
        <dbReference type="Google" id="ProtNLM"/>
    </source>
</evidence>